<reference evidence="8 9" key="1">
    <citation type="submission" date="2019-03" db="EMBL/GenBank/DDBJ databases">
        <title>Draft genome of Massilia hortus sp. nov., a novel bacterial species of the Oxalobacteraceae family.</title>
        <authorList>
            <person name="Peta V."/>
            <person name="Raths R."/>
            <person name="Bucking H."/>
        </authorList>
    </citation>
    <scope>NUCLEOTIDE SEQUENCE [LARGE SCALE GENOMIC DNA]</scope>
    <source>
        <strain evidence="8 9">ONC3</strain>
    </source>
</reference>
<feature type="binding site" evidence="4">
    <location>
        <position position="303"/>
    </location>
    <ligand>
        <name>FAD</name>
        <dbReference type="ChEBI" id="CHEBI:57692"/>
    </ligand>
</feature>
<evidence type="ECO:0000259" key="6">
    <source>
        <dbReference type="Pfam" id="PF02852"/>
    </source>
</evidence>
<dbReference type="InterPro" id="IPR016156">
    <property type="entry name" value="FAD/NAD-linked_Rdtase_dimer_sf"/>
</dbReference>
<dbReference type="EMBL" id="SPUM01000107">
    <property type="protein sequence ID" value="TFW30751.1"/>
    <property type="molecule type" value="Genomic_DNA"/>
</dbReference>
<dbReference type="AlphaFoldDB" id="A0A4Y9SVX2"/>
<dbReference type="Proteomes" id="UP000297258">
    <property type="component" value="Unassembled WGS sequence"/>
</dbReference>
<gene>
    <name evidence="8" type="ORF">E4O92_15565</name>
</gene>
<protein>
    <submittedName>
        <fullName evidence="8">NAD(P)/FAD-dependent oxidoreductase</fullName>
    </submittedName>
</protein>
<dbReference type="PRINTS" id="PR00368">
    <property type="entry name" value="FADPNR"/>
</dbReference>
<evidence type="ECO:0000256" key="2">
    <source>
        <dbReference type="ARBA" id="ARBA00022630"/>
    </source>
</evidence>
<dbReference type="InterPro" id="IPR001100">
    <property type="entry name" value="Pyr_nuc-diS_OxRdtase"/>
</dbReference>
<dbReference type="Gene3D" id="3.50.50.60">
    <property type="entry name" value="FAD/NAD(P)-binding domain"/>
    <property type="match status" value="2"/>
</dbReference>
<dbReference type="OrthoDB" id="178496at2"/>
<dbReference type="PANTHER" id="PTHR43014:SF5">
    <property type="entry name" value="GLUTATHIONE REDUCTASE (NADPH)"/>
    <property type="match status" value="1"/>
</dbReference>
<dbReference type="Pfam" id="PF02852">
    <property type="entry name" value="Pyr_redox_dim"/>
    <property type="match status" value="1"/>
</dbReference>
<comment type="similarity">
    <text evidence="1">Belongs to the class-I pyridine nucleotide-disulfide oxidoreductase family.</text>
</comment>
<evidence type="ECO:0000313" key="8">
    <source>
        <dbReference type="EMBL" id="TFW30751.1"/>
    </source>
</evidence>
<dbReference type="GO" id="GO:0000166">
    <property type="term" value="F:nucleotide binding"/>
    <property type="evidence" value="ECO:0007669"/>
    <property type="project" value="UniProtKB-KW"/>
</dbReference>
<evidence type="ECO:0000256" key="1">
    <source>
        <dbReference type="ARBA" id="ARBA00007532"/>
    </source>
</evidence>
<keyword evidence="4" id="KW-0547">Nucleotide-binding</keyword>
<dbReference type="InterPro" id="IPR004099">
    <property type="entry name" value="Pyr_nucl-diS_OxRdtase_dimer"/>
</dbReference>
<dbReference type="InterPro" id="IPR023753">
    <property type="entry name" value="FAD/NAD-binding_dom"/>
</dbReference>
<feature type="domain" description="FAD/NAD(P)-binding" evidence="7">
    <location>
        <begin position="6"/>
        <end position="318"/>
    </location>
</feature>
<accession>A0A4Y9SVX2</accession>
<evidence type="ECO:0000259" key="7">
    <source>
        <dbReference type="Pfam" id="PF07992"/>
    </source>
</evidence>
<keyword evidence="9" id="KW-1185">Reference proteome</keyword>
<dbReference type="PANTHER" id="PTHR43014">
    <property type="entry name" value="MERCURIC REDUCTASE"/>
    <property type="match status" value="1"/>
</dbReference>
<dbReference type="Pfam" id="PF07992">
    <property type="entry name" value="Pyr_redox_2"/>
    <property type="match status" value="1"/>
</dbReference>
<sequence>MHKQFHLLVVGTGTAATVAAWRARDAGWSVAVIDYRRFGGTCALRGCDPKRVLVDAAAAYDDAKRRHGKGLAGEVRLDWQVLMNFKRTFTDPVPEKREALYADKGIAAFHGHARFTGANVIDVDGDTLEGRYILIAAGAEPANLGIPGEQYLVTSETLLTLDLLPHRILIVGGGFIAAEFSHVAARGGAQVTIVGESDRMLSEFAAETVDWLMPAFDAAGIEVHTGTAVEAIEQRDGAYLVRASKDGKPLQFNADLVVHAAGRKPDLQALGVEAAGIELEHGRLRLSGYLQSVSNPAVYAAGDAASMGPQLTPVATYDAKVAIDNILKGNHRTVDYSVVPSVAFTIPPIATVGLDEQEANDKQLKFRVCCANAADWFTARRSAQPVYGYKILVEEDSGRILGAHLVGPNVDELINLFALAIRHGLSADALKETLFAYPTGASDIGSMLG</sequence>
<feature type="binding site" evidence="4">
    <location>
        <begin position="172"/>
        <end position="179"/>
    </location>
    <ligand>
        <name>NAD(+)</name>
        <dbReference type="ChEBI" id="CHEBI:57540"/>
    </ligand>
</feature>
<evidence type="ECO:0000256" key="4">
    <source>
        <dbReference type="PIRSR" id="PIRSR000350-3"/>
    </source>
</evidence>
<proteinExistence type="inferred from homology"/>
<keyword evidence="4" id="KW-0520">NAD</keyword>
<dbReference type="PRINTS" id="PR00411">
    <property type="entry name" value="PNDRDTASEI"/>
</dbReference>
<dbReference type="SUPFAM" id="SSF51905">
    <property type="entry name" value="FAD/NAD(P)-binding domain"/>
    <property type="match status" value="1"/>
</dbReference>
<comment type="cofactor">
    <cofactor evidence="4">
        <name>FAD</name>
        <dbReference type="ChEBI" id="CHEBI:57692"/>
    </cofactor>
    <text evidence="4">Binds 1 FAD per subunit.</text>
</comment>
<organism evidence="8 9">
    <name type="scientific">Massilia horti</name>
    <dbReference type="NCBI Taxonomy" id="2562153"/>
    <lineage>
        <taxon>Bacteria</taxon>
        <taxon>Pseudomonadati</taxon>
        <taxon>Pseudomonadota</taxon>
        <taxon>Betaproteobacteria</taxon>
        <taxon>Burkholderiales</taxon>
        <taxon>Oxalobacteraceae</taxon>
        <taxon>Telluria group</taxon>
        <taxon>Massilia</taxon>
    </lineage>
</organism>
<keyword evidence="2" id="KW-0285">Flavoprotein</keyword>
<evidence type="ECO:0000256" key="3">
    <source>
        <dbReference type="ARBA" id="ARBA00022827"/>
    </source>
</evidence>
<evidence type="ECO:0000313" key="9">
    <source>
        <dbReference type="Proteomes" id="UP000297258"/>
    </source>
</evidence>
<dbReference type="SUPFAM" id="SSF55424">
    <property type="entry name" value="FAD/NAD-linked reductases, dimerisation (C-terminal) domain"/>
    <property type="match status" value="1"/>
</dbReference>
<dbReference type="Gene3D" id="3.30.390.30">
    <property type="match status" value="1"/>
</dbReference>
<dbReference type="RefSeq" id="WP_135190651.1">
    <property type="nucleotide sequence ID" value="NZ_SPUM01000107.1"/>
</dbReference>
<dbReference type="GO" id="GO:0016491">
    <property type="term" value="F:oxidoreductase activity"/>
    <property type="evidence" value="ECO:0007669"/>
    <property type="project" value="InterPro"/>
</dbReference>
<name>A0A4Y9SVX2_9BURK</name>
<feature type="disulfide bond" description="Redox-active" evidence="5">
    <location>
        <begin position="42"/>
        <end position="47"/>
    </location>
</feature>
<feature type="binding site" evidence="4">
    <location>
        <position position="262"/>
    </location>
    <ligand>
        <name>NAD(+)</name>
        <dbReference type="ChEBI" id="CHEBI:57540"/>
    </ligand>
</feature>
<evidence type="ECO:0000256" key="5">
    <source>
        <dbReference type="PIRSR" id="PIRSR000350-4"/>
    </source>
</evidence>
<comment type="caution">
    <text evidence="8">The sequence shown here is derived from an EMBL/GenBank/DDBJ whole genome shotgun (WGS) entry which is preliminary data.</text>
</comment>
<dbReference type="InterPro" id="IPR036188">
    <property type="entry name" value="FAD/NAD-bd_sf"/>
</dbReference>
<dbReference type="PIRSF" id="PIRSF000350">
    <property type="entry name" value="Mercury_reductase_MerA"/>
    <property type="match status" value="1"/>
</dbReference>
<feature type="domain" description="Pyridine nucleotide-disulphide oxidoreductase dimerisation" evidence="6">
    <location>
        <begin position="339"/>
        <end position="443"/>
    </location>
</feature>
<keyword evidence="3 4" id="KW-0274">FAD</keyword>